<accession>A0A9W7FCT2</accession>
<gene>
    <name evidence="3" type="ORF">TrRE_jg1166</name>
</gene>
<dbReference type="Proteomes" id="UP001165082">
    <property type="component" value="Unassembled WGS sequence"/>
</dbReference>
<dbReference type="EMBL" id="BRXZ01000337">
    <property type="protein sequence ID" value="GMI09766.1"/>
    <property type="molecule type" value="Genomic_DNA"/>
</dbReference>
<reference evidence="3" key="1">
    <citation type="submission" date="2022-07" db="EMBL/GenBank/DDBJ databases">
        <title>Genome analysis of Parmales, a sister group of diatoms, reveals the evolutionary specialization of diatoms from phago-mixotrophs to photoautotrophs.</title>
        <authorList>
            <person name="Ban H."/>
            <person name="Sato S."/>
            <person name="Yoshikawa S."/>
            <person name="Kazumasa Y."/>
            <person name="Nakamura Y."/>
            <person name="Ichinomiya M."/>
            <person name="Saitoh K."/>
            <person name="Sato N."/>
            <person name="Blanc-Mathieu R."/>
            <person name="Endo H."/>
            <person name="Kuwata A."/>
            <person name="Ogata H."/>
        </authorList>
    </citation>
    <scope>NUCLEOTIDE SEQUENCE</scope>
</reference>
<feature type="compositionally biased region" description="Basic and acidic residues" evidence="1">
    <location>
        <begin position="186"/>
        <end position="199"/>
    </location>
</feature>
<sequence length="621" mass="69156">MAEAGEPSIFALGLQEIVDLSAGTVVMDGFNPTVSNDAALAWASALTAALATFSCAHSHTYGLVARHHMVGVQLLVFARDTALPMIRAVQCGQVPCGNMGLGNKGGVMIRMDVMDTSVCFVSSHFAAHRGKVKARNRDYKTIANRHCFVDLAMEKFRKTMAASHRARNKVRKRDRIKGIVRKEQRDVVDKHSDSMKEEDGFSDGFSEDEDEYNEDMDLFGRTESLDARAMEAGEKGETRGDEGDAALGKLCALDHDLVFWMGDLNYRMDTTVPDEEVFELLRVIAAERESMEAGNVEEAAEMLLGYDQLNIERRNNRVFHGFHEGRTNFLPTYKYIPGDASTGWYDRRPDKKMRCPAWCDRVLWRRKHSNHHEDVSLLQYRRVDFLYASDHKPVNALFEVKVKSIDEGEKRRLLERVVGEARRTVGGGHCEIKVEGCFSFGGAFRAGKGRGEWDEVLGGHRKNHGKIGRVVSEGMKEIGEGMKEFGRRRSGISKGAPGTINGDEDADFITLVNTGEGEARYKIEGVPEWLELCGEGEGEGDDTEGVLGGGGRRKIWGDVKVGYEAKEGGRYMDVVTVKVEGGTDKCVGAVNWKLRWEAREIKEKGKQGGDDEKMKKLLGLR</sequence>
<dbReference type="PANTHER" id="PTHR11200:SF300">
    <property type="entry name" value="TYPE II INOSITOL 1,4,5-TRISPHOSPHATE 5-PHOSPHATASE"/>
    <property type="match status" value="1"/>
</dbReference>
<dbReference type="SMART" id="SM00128">
    <property type="entry name" value="IPPc"/>
    <property type="match status" value="1"/>
</dbReference>
<dbReference type="InterPro" id="IPR036691">
    <property type="entry name" value="Endo/exonu/phosph_ase_sf"/>
</dbReference>
<dbReference type="GO" id="GO:0004439">
    <property type="term" value="F:phosphatidylinositol-4,5-bisphosphate 5-phosphatase activity"/>
    <property type="evidence" value="ECO:0007669"/>
    <property type="project" value="TreeGrafter"/>
</dbReference>
<dbReference type="AlphaFoldDB" id="A0A9W7FCT2"/>
<dbReference type="GO" id="GO:0046856">
    <property type="term" value="P:phosphatidylinositol dephosphorylation"/>
    <property type="evidence" value="ECO:0007669"/>
    <property type="project" value="InterPro"/>
</dbReference>
<evidence type="ECO:0000313" key="3">
    <source>
        <dbReference type="EMBL" id="GMI09766.1"/>
    </source>
</evidence>
<protein>
    <recommendedName>
        <fullName evidence="2">Inositol polyphosphate-related phosphatase domain-containing protein</fullName>
    </recommendedName>
</protein>
<evidence type="ECO:0000313" key="4">
    <source>
        <dbReference type="Proteomes" id="UP001165082"/>
    </source>
</evidence>
<organism evidence="3 4">
    <name type="scientific">Triparma retinervis</name>
    <dbReference type="NCBI Taxonomy" id="2557542"/>
    <lineage>
        <taxon>Eukaryota</taxon>
        <taxon>Sar</taxon>
        <taxon>Stramenopiles</taxon>
        <taxon>Ochrophyta</taxon>
        <taxon>Bolidophyceae</taxon>
        <taxon>Parmales</taxon>
        <taxon>Triparmaceae</taxon>
        <taxon>Triparma</taxon>
    </lineage>
</organism>
<dbReference type="OrthoDB" id="193722at2759"/>
<proteinExistence type="predicted"/>
<name>A0A9W7FCT2_9STRA</name>
<dbReference type="SUPFAM" id="SSF56219">
    <property type="entry name" value="DNase I-like"/>
    <property type="match status" value="1"/>
</dbReference>
<evidence type="ECO:0000259" key="2">
    <source>
        <dbReference type="SMART" id="SM00128"/>
    </source>
</evidence>
<dbReference type="InterPro" id="IPR000300">
    <property type="entry name" value="IPPc"/>
</dbReference>
<comment type="caution">
    <text evidence="3">The sequence shown here is derived from an EMBL/GenBank/DDBJ whole genome shotgun (WGS) entry which is preliminary data.</text>
</comment>
<keyword evidence="4" id="KW-1185">Reference proteome</keyword>
<dbReference type="PANTHER" id="PTHR11200">
    <property type="entry name" value="INOSITOL 5-PHOSPHATASE"/>
    <property type="match status" value="1"/>
</dbReference>
<dbReference type="Gene3D" id="3.60.10.10">
    <property type="entry name" value="Endonuclease/exonuclease/phosphatase"/>
    <property type="match status" value="1"/>
</dbReference>
<dbReference type="InterPro" id="IPR046985">
    <property type="entry name" value="IP5"/>
</dbReference>
<evidence type="ECO:0000256" key="1">
    <source>
        <dbReference type="SAM" id="MobiDB-lite"/>
    </source>
</evidence>
<feature type="region of interest" description="Disordered" evidence="1">
    <location>
        <begin position="186"/>
        <end position="209"/>
    </location>
</feature>
<dbReference type="Pfam" id="PF22669">
    <property type="entry name" value="Exo_endo_phos2"/>
    <property type="match status" value="1"/>
</dbReference>
<feature type="domain" description="Inositol polyphosphate-related phosphatase" evidence="2">
    <location>
        <begin position="1"/>
        <end position="406"/>
    </location>
</feature>